<name>A0ABU6VY87_9FABA</name>
<gene>
    <name evidence="2" type="ORF">PIB30_102770</name>
</gene>
<dbReference type="Proteomes" id="UP001341840">
    <property type="component" value="Unassembled WGS sequence"/>
</dbReference>
<sequence>MSDLASNPEKPEEPGGPVNMLPVSPPRENTTDGGELDDHGVEEEPVTDNAGDEEAVEQGEQPAPPQLRRSDRER</sequence>
<evidence type="ECO:0000313" key="2">
    <source>
        <dbReference type="EMBL" id="MED6177927.1"/>
    </source>
</evidence>
<feature type="compositionally biased region" description="Acidic residues" evidence="1">
    <location>
        <begin position="40"/>
        <end position="57"/>
    </location>
</feature>
<comment type="caution">
    <text evidence="2">The sequence shown here is derived from an EMBL/GenBank/DDBJ whole genome shotgun (WGS) entry which is preliminary data.</text>
</comment>
<keyword evidence="3" id="KW-1185">Reference proteome</keyword>
<evidence type="ECO:0000313" key="3">
    <source>
        <dbReference type="Proteomes" id="UP001341840"/>
    </source>
</evidence>
<organism evidence="2 3">
    <name type="scientific">Stylosanthes scabra</name>
    <dbReference type="NCBI Taxonomy" id="79078"/>
    <lineage>
        <taxon>Eukaryota</taxon>
        <taxon>Viridiplantae</taxon>
        <taxon>Streptophyta</taxon>
        <taxon>Embryophyta</taxon>
        <taxon>Tracheophyta</taxon>
        <taxon>Spermatophyta</taxon>
        <taxon>Magnoliopsida</taxon>
        <taxon>eudicotyledons</taxon>
        <taxon>Gunneridae</taxon>
        <taxon>Pentapetalae</taxon>
        <taxon>rosids</taxon>
        <taxon>fabids</taxon>
        <taxon>Fabales</taxon>
        <taxon>Fabaceae</taxon>
        <taxon>Papilionoideae</taxon>
        <taxon>50 kb inversion clade</taxon>
        <taxon>dalbergioids sensu lato</taxon>
        <taxon>Dalbergieae</taxon>
        <taxon>Pterocarpus clade</taxon>
        <taxon>Stylosanthes</taxon>
    </lineage>
</organism>
<evidence type="ECO:0000256" key="1">
    <source>
        <dbReference type="SAM" id="MobiDB-lite"/>
    </source>
</evidence>
<reference evidence="2 3" key="1">
    <citation type="journal article" date="2023" name="Plants (Basel)">
        <title>Bridging the Gap: Combining Genomics and Transcriptomics Approaches to Understand Stylosanthes scabra, an Orphan Legume from the Brazilian Caatinga.</title>
        <authorList>
            <person name="Ferreira-Neto J.R.C."/>
            <person name="da Silva M.D."/>
            <person name="Binneck E."/>
            <person name="de Melo N.F."/>
            <person name="da Silva R.H."/>
            <person name="de Melo A.L.T.M."/>
            <person name="Pandolfi V."/>
            <person name="Bustamante F.O."/>
            <person name="Brasileiro-Vidal A.C."/>
            <person name="Benko-Iseppon A.M."/>
        </authorList>
    </citation>
    <scope>NUCLEOTIDE SEQUENCE [LARGE SCALE GENOMIC DNA]</scope>
    <source>
        <tissue evidence="2">Leaves</tissue>
    </source>
</reference>
<dbReference type="EMBL" id="JASCZI010154254">
    <property type="protein sequence ID" value="MED6177927.1"/>
    <property type="molecule type" value="Genomic_DNA"/>
</dbReference>
<protein>
    <submittedName>
        <fullName evidence="2">Uncharacterized protein</fullName>
    </submittedName>
</protein>
<proteinExistence type="predicted"/>
<feature type="region of interest" description="Disordered" evidence="1">
    <location>
        <begin position="1"/>
        <end position="74"/>
    </location>
</feature>
<accession>A0ABU6VY87</accession>
<feature type="non-terminal residue" evidence="2">
    <location>
        <position position="74"/>
    </location>
</feature>